<feature type="region of interest" description="Disordered" evidence="1">
    <location>
        <begin position="1"/>
        <end position="52"/>
    </location>
</feature>
<dbReference type="PANTHER" id="PTHR48205">
    <property type="entry name" value="OS01G0742766 PROTEIN"/>
    <property type="match status" value="1"/>
</dbReference>
<organism evidence="2 3">
    <name type="scientific">Cucumis melo var. makuwa</name>
    <name type="common">Oriental melon</name>
    <dbReference type="NCBI Taxonomy" id="1194695"/>
    <lineage>
        <taxon>Eukaryota</taxon>
        <taxon>Viridiplantae</taxon>
        <taxon>Streptophyta</taxon>
        <taxon>Embryophyta</taxon>
        <taxon>Tracheophyta</taxon>
        <taxon>Spermatophyta</taxon>
        <taxon>Magnoliopsida</taxon>
        <taxon>eudicotyledons</taxon>
        <taxon>Gunneridae</taxon>
        <taxon>Pentapetalae</taxon>
        <taxon>rosids</taxon>
        <taxon>fabids</taxon>
        <taxon>Cucurbitales</taxon>
        <taxon>Cucurbitaceae</taxon>
        <taxon>Benincaseae</taxon>
        <taxon>Cucumis</taxon>
    </lineage>
</organism>
<keyword evidence="2" id="KW-0418">Kinase</keyword>
<dbReference type="AlphaFoldDB" id="A0A5D3CHN8"/>
<dbReference type="Proteomes" id="UP000321947">
    <property type="component" value="Unassembled WGS sequence"/>
</dbReference>
<accession>A0A5D3CHN8</accession>
<sequence length="107" mass="11734">MERKVSMPRNDREIMAPSSQIKRRKIDHHPSRRSLSSAAIERHGVSASTKGSTFPVASGSEFRILQDKSSAIAEAKQDGCTGNFKVLDSPFGNFLLPVIPSSTEFSE</sequence>
<feature type="compositionally biased region" description="Basic and acidic residues" evidence="1">
    <location>
        <begin position="1"/>
        <end position="14"/>
    </location>
</feature>
<reference evidence="2 3" key="1">
    <citation type="submission" date="2019-08" db="EMBL/GenBank/DDBJ databases">
        <title>Draft genome sequences of two oriental melons (Cucumis melo L. var makuwa).</title>
        <authorList>
            <person name="Kwon S.-Y."/>
        </authorList>
    </citation>
    <scope>NUCLEOTIDE SEQUENCE [LARGE SCALE GENOMIC DNA]</scope>
    <source>
        <strain evidence="3">cv. Chang Bougi</strain>
        <tissue evidence="2">Leaf</tissue>
    </source>
</reference>
<dbReference type="GO" id="GO:0016301">
    <property type="term" value="F:kinase activity"/>
    <property type="evidence" value="ECO:0007669"/>
    <property type="project" value="UniProtKB-KW"/>
</dbReference>
<evidence type="ECO:0000313" key="2">
    <source>
        <dbReference type="EMBL" id="TYK10748.1"/>
    </source>
</evidence>
<dbReference type="PANTHER" id="PTHR48205:SF1">
    <property type="entry name" value="OS01G0742766 PROTEIN"/>
    <property type="match status" value="1"/>
</dbReference>
<keyword evidence="2" id="KW-0808">Transferase</keyword>
<evidence type="ECO:0000256" key="1">
    <source>
        <dbReference type="SAM" id="MobiDB-lite"/>
    </source>
</evidence>
<proteinExistence type="predicted"/>
<evidence type="ECO:0000313" key="3">
    <source>
        <dbReference type="Proteomes" id="UP000321947"/>
    </source>
</evidence>
<protein>
    <submittedName>
        <fullName evidence="2">Hexokinase-1 isoform X1</fullName>
    </submittedName>
</protein>
<comment type="caution">
    <text evidence="2">The sequence shown here is derived from an EMBL/GenBank/DDBJ whole genome shotgun (WGS) entry which is preliminary data.</text>
</comment>
<name>A0A5D3CHN8_CUCMM</name>
<feature type="compositionally biased region" description="Basic residues" evidence="1">
    <location>
        <begin position="21"/>
        <end position="32"/>
    </location>
</feature>
<gene>
    <name evidence="2" type="ORF">E5676_scaffold332G00610</name>
</gene>
<dbReference type="EMBL" id="SSTD01011064">
    <property type="protein sequence ID" value="TYK10748.1"/>
    <property type="molecule type" value="Genomic_DNA"/>
</dbReference>